<dbReference type="AlphaFoldDB" id="A0A4P7GN48"/>
<keyword evidence="2" id="KW-0012">Acyltransferase</keyword>
<dbReference type="Gene3D" id="3.40.630.30">
    <property type="match status" value="1"/>
</dbReference>
<dbReference type="KEGG" id="noy:EXE57_15980"/>
<accession>A0A4P7GN48</accession>
<organism evidence="4 5">
    <name type="scientific">Nocardioides euryhalodurans</name>
    <dbReference type="NCBI Taxonomy" id="2518370"/>
    <lineage>
        <taxon>Bacteria</taxon>
        <taxon>Bacillati</taxon>
        <taxon>Actinomycetota</taxon>
        <taxon>Actinomycetes</taxon>
        <taxon>Propionibacteriales</taxon>
        <taxon>Nocardioidaceae</taxon>
        <taxon>Nocardioides</taxon>
    </lineage>
</organism>
<dbReference type="InterPro" id="IPR050832">
    <property type="entry name" value="Bact_Acetyltransf"/>
</dbReference>
<dbReference type="PANTHER" id="PTHR43877">
    <property type="entry name" value="AMINOALKYLPHOSPHONATE N-ACETYLTRANSFERASE-RELATED-RELATED"/>
    <property type="match status" value="1"/>
</dbReference>
<proteinExistence type="predicted"/>
<dbReference type="EMBL" id="CP038267">
    <property type="protein sequence ID" value="QBR93605.1"/>
    <property type="molecule type" value="Genomic_DNA"/>
</dbReference>
<protein>
    <submittedName>
        <fullName evidence="4">GNAT family N-acetyltransferase</fullName>
    </submittedName>
</protein>
<feature type="domain" description="N-acetyltransferase" evidence="3">
    <location>
        <begin position="25"/>
        <end position="168"/>
    </location>
</feature>
<evidence type="ECO:0000313" key="5">
    <source>
        <dbReference type="Proteomes" id="UP000294894"/>
    </source>
</evidence>
<dbReference type="PANTHER" id="PTHR43877:SF2">
    <property type="entry name" value="AMINOALKYLPHOSPHONATE N-ACETYLTRANSFERASE-RELATED"/>
    <property type="match status" value="1"/>
</dbReference>
<dbReference type="PROSITE" id="PS51186">
    <property type="entry name" value="GNAT"/>
    <property type="match status" value="1"/>
</dbReference>
<dbReference type="OrthoDB" id="70840at2"/>
<reference evidence="4 5" key="1">
    <citation type="submission" date="2019-03" db="EMBL/GenBank/DDBJ databases">
        <title>Three New Species of Nocardioides, Nocardioides euryhalodurans sp. nov., Nocardioides seonyuensis sp. nov. and Nocardioides eburneoflavus sp. nov., Iolated from Soil.</title>
        <authorList>
            <person name="Roh S.G."/>
            <person name="Lee C."/>
            <person name="Kim M.-K."/>
            <person name="Kim S.B."/>
        </authorList>
    </citation>
    <scope>NUCLEOTIDE SEQUENCE [LARGE SCALE GENOMIC DNA]</scope>
    <source>
        <strain evidence="4 5">MMS17-SY117</strain>
    </source>
</reference>
<keyword evidence="1 4" id="KW-0808">Transferase</keyword>
<dbReference type="InterPro" id="IPR016181">
    <property type="entry name" value="Acyl_CoA_acyltransferase"/>
</dbReference>
<dbReference type="SUPFAM" id="SSF55729">
    <property type="entry name" value="Acyl-CoA N-acyltransferases (Nat)"/>
    <property type="match status" value="1"/>
</dbReference>
<dbReference type="InterPro" id="IPR000182">
    <property type="entry name" value="GNAT_dom"/>
</dbReference>
<gene>
    <name evidence="4" type="ORF">EXE57_15980</name>
</gene>
<keyword evidence="5" id="KW-1185">Reference proteome</keyword>
<evidence type="ECO:0000256" key="2">
    <source>
        <dbReference type="ARBA" id="ARBA00023315"/>
    </source>
</evidence>
<dbReference type="Proteomes" id="UP000294894">
    <property type="component" value="Chromosome"/>
</dbReference>
<evidence type="ECO:0000259" key="3">
    <source>
        <dbReference type="PROSITE" id="PS51186"/>
    </source>
</evidence>
<evidence type="ECO:0000313" key="4">
    <source>
        <dbReference type="EMBL" id="QBR93605.1"/>
    </source>
</evidence>
<dbReference type="Pfam" id="PF00583">
    <property type="entry name" value="Acetyltransf_1"/>
    <property type="match status" value="1"/>
</dbReference>
<name>A0A4P7GN48_9ACTN</name>
<evidence type="ECO:0000256" key="1">
    <source>
        <dbReference type="ARBA" id="ARBA00022679"/>
    </source>
</evidence>
<dbReference type="GO" id="GO:0016747">
    <property type="term" value="F:acyltransferase activity, transferring groups other than amino-acyl groups"/>
    <property type="evidence" value="ECO:0007669"/>
    <property type="project" value="InterPro"/>
</dbReference>
<sequence length="168" mass="18327">MSGARRGVRRSSATMGVMHDFHVVDPSSPPARWAMEQYFSEIGQAFGFEAGSALDDAVQAYAPPRGLFVLAGPDDEPVACGAVQFLDRDRGEIKRMWVAPWARGRGLAAALLAYLEGLIRESGRGQSLLDTNSSLTVAVSLYESRGYHRVEDYNGNADADVWFAKDLD</sequence>